<dbReference type="PANTHER" id="PTHR21320:SF3">
    <property type="entry name" value="CYTOCHROME C OXIDASE ASSEMBLY PROTEIN COX11, MITOCHONDRIAL-RELATED"/>
    <property type="match status" value="1"/>
</dbReference>
<feature type="region of interest" description="Disordered" evidence="13">
    <location>
        <begin position="181"/>
        <end position="202"/>
    </location>
</feature>
<evidence type="ECO:0000313" key="15">
    <source>
        <dbReference type="Proteomes" id="UP000199118"/>
    </source>
</evidence>
<evidence type="ECO:0000256" key="13">
    <source>
        <dbReference type="SAM" id="MobiDB-lite"/>
    </source>
</evidence>
<evidence type="ECO:0000256" key="11">
    <source>
        <dbReference type="ARBA" id="ARBA00023136"/>
    </source>
</evidence>
<evidence type="ECO:0000256" key="9">
    <source>
        <dbReference type="ARBA" id="ARBA00022989"/>
    </source>
</evidence>
<keyword evidence="6 12" id="KW-0997">Cell inner membrane</keyword>
<evidence type="ECO:0000256" key="1">
    <source>
        <dbReference type="ARBA" id="ARBA00004007"/>
    </source>
</evidence>
<comment type="similarity">
    <text evidence="3 12">Belongs to the COX11/CtaG family.</text>
</comment>
<evidence type="ECO:0000313" key="14">
    <source>
        <dbReference type="EMBL" id="SDW70505.1"/>
    </source>
</evidence>
<dbReference type="RefSeq" id="WP_092680420.1">
    <property type="nucleotide sequence ID" value="NZ_FNMZ01000002.1"/>
</dbReference>
<keyword evidence="9 12" id="KW-1133">Transmembrane helix</keyword>
<dbReference type="Pfam" id="PF04442">
    <property type="entry name" value="CtaG_Cox11"/>
    <property type="match status" value="1"/>
</dbReference>
<keyword evidence="15" id="KW-1185">Reference proteome</keyword>
<dbReference type="OrthoDB" id="9804841at2"/>
<dbReference type="HAMAP" id="MF_00155">
    <property type="entry name" value="CtaG"/>
    <property type="match status" value="1"/>
</dbReference>
<evidence type="ECO:0000256" key="4">
    <source>
        <dbReference type="ARBA" id="ARBA00015384"/>
    </source>
</evidence>
<dbReference type="Proteomes" id="UP000199118">
    <property type="component" value="Unassembled WGS sequence"/>
</dbReference>
<dbReference type="GO" id="GO:0005886">
    <property type="term" value="C:plasma membrane"/>
    <property type="evidence" value="ECO:0007669"/>
    <property type="project" value="UniProtKB-SubCell"/>
</dbReference>
<keyword evidence="10 12" id="KW-0186">Copper</keyword>
<dbReference type="FunFam" id="2.60.370.10:FF:000001">
    <property type="entry name" value="COX11 cytochrome c oxidase assembly homolog"/>
    <property type="match status" value="1"/>
</dbReference>
<accession>A0A1H2VQ75</accession>
<dbReference type="PIRSF" id="PIRSF005413">
    <property type="entry name" value="COX11"/>
    <property type="match status" value="1"/>
</dbReference>
<dbReference type="AlphaFoldDB" id="A0A1H2VQ75"/>
<dbReference type="EMBL" id="FNMZ01000002">
    <property type="protein sequence ID" value="SDW70505.1"/>
    <property type="molecule type" value="Genomic_DNA"/>
</dbReference>
<comment type="subcellular location">
    <subcellularLocation>
        <location evidence="2 12">Cell inner membrane</location>
        <topology evidence="2 12">Single-pass type II membrane protein</topology>
        <orientation evidence="2 12">Periplasmic side</orientation>
    </subcellularLocation>
</comment>
<protein>
    <recommendedName>
        <fullName evidence="4 12">Cytochrome c oxidase assembly protein CtaG</fullName>
    </recommendedName>
</protein>
<proteinExistence type="inferred from homology"/>
<dbReference type="InterPro" id="IPR023471">
    <property type="entry name" value="CtaG/Cox11_dom_sf"/>
</dbReference>
<name>A0A1H2VQ75_9RHOB</name>
<dbReference type="PANTHER" id="PTHR21320">
    <property type="entry name" value="CYTOCHROME C OXIDASE ASSEMBLY PROTEIN COX11-RELATED"/>
    <property type="match status" value="1"/>
</dbReference>
<feature type="topological domain" description="Periplasmic" evidence="12">
    <location>
        <begin position="32"/>
        <end position="202"/>
    </location>
</feature>
<evidence type="ECO:0000256" key="5">
    <source>
        <dbReference type="ARBA" id="ARBA00022475"/>
    </source>
</evidence>
<dbReference type="STRING" id="356660.SAMN05444336_102141"/>
<evidence type="ECO:0000256" key="7">
    <source>
        <dbReference type="ARBA" id="ARBA00022692"/>
    </source>
</evidence>
<keyword evidence="8 12" id="KW-0735">Signal-anchor</keyword>
<evidence type="ECO:0000256" key="8">
    <source>
        <dbReference type="ARBA" id="ARBA00022968"/>
    </source>
</evidence>
<organism evidence="14 15">
    <name type="scientific">Albimonas donghaensis</name>
    <dbReference type="NCBI Taxonomy" id="356660"/>
    <lineage>
        <taxon>Bacteria</taxon>
        <taxon>Pseudomonadati</taxon>
        <taxon>Pseudomonadota</taxon>
        <taxon>Alphaproteobacteria</taxon>
        <taxon>Rhodobacterales</taxon>
        <taxon>Paracoccaceae</taxon>
        <taxon>Albimonas</taxon>
    </lineage>
</organism>
<evidence type="ECO:0000256" key="6">
    <source>
        <dbReference type="ARBA" id="ARBA00022519"/>
    </source>
</evidence>
<keyword evidence="11 12" id="KW-0472">Membrane</keyword>
<dbReference type="SUPFAM" id="SSF110111">
    <property type="entry name" value="Ctag/Cox11"/>
    <property type="match status" value="1"/>
</dbReference>
<dbReference type="NCBIfam" id="NF003465">
    <property type="entry name" value="PRK05089.1"/>
    <property type="match status" value="1"/>
</dbReference>
<dbReference type="Gene3D" id="2.60.370.10">
    <property type="entry name" value="Ctag/Cox11"/>
    <property type="match status" value="1"/>
</dbReference>
<evidence type="ECO:0000256" key="10">
    <source>
        <dbReference type="ARBA" id="ARBA00023008"/>
    </source>
</evidence>
<feature type="topological domain" description="Cytoplasmic" evidence="12">
    <location>
        <begin position="1"/>
        <end position="9"/>
    </location>
</feature>
<evidence type="ECO:0000256" key="12">
    <source>
        <dbReference type="HAMAP-Rule" id="MF_00155"/>
    </source>
</evidence>
<evidence type="ECO:0000256" key="3">
    <source>
        <dbReference type="ARBA" id="ARBA00009620"/>
    </source>
</evidence>
<dbReference type="GO" id="GO:0005507">
    <property type="term" value="F:copper ion binding"/>
    <property type="evidence" value="ECO:0007669"/>
    <property type="project" value="InterPro"/>
</dbReference>
<keyword evidence="7 12" id="KW-0812">Transmembrane</keyword>
<keyword evidence="5 12" id="KW-1003">Cell membrane</keyword>
<dbReference type="GO" id="GO:0008535">
    <property type="term" value="P:respiratory chain complex IV assembly"/>
    <property type="evidence" value="ECO:0007669"/>
    <property type="project" value="UniProtKB-UniRule"/>
</dbReference>
<dbReference type="InterPro" id="IPR007533">
    <property type="entry name" value="Cyt_c_oxidase_assmbl_CtaG"/>
</dbReference>
<reference evidence="14 15" key="1">
    <citation type="submission" date="2016-10" db="EMBL/GenBank/DDBJ databases">
        <authorList>
            <person name="de Groot N.N."/>
        </authorList>
    </citation>
    <scope>NUCLEOTIDE SEQUENCE [LARGE SCALE GENOMIC DNA]</scope>
    <source>
        <strain evidence="14 15">DSM 17890</strain>
    </source>
</reference>
<gene>
    <name evidence="12" type="primary">ctaG</name>
    <name evidence="14" type="ORF">SAMN05444336_102141</name>
</gene>
<comment type="function">
    <text evidence="1 12">Exerts its effect at some terminal stage of cytochrome c oxidase synthesis, probably by being involved in the insertion of the copper B into subunit I.</text>
</comment>
<sequence>MRWWDELDNVKRTVVRLSALVAVMASLTALAVPFYSWFCAVTGFGGETSVAAGESETILEKTIKVRFDANTERGFAWDFKPEVREMELRIGETGLVFYEAHNPTDRPVAGQASYNVAPFSAGGYFTKIACFCFELQVLQPGETLMMPVTFYVDPEIVDDIEAKYVRTITLSYTFHPADLPEAETEEDVTDASAVLPRAQDVN</sequence>
<evidence type="ECO:0000256" key="2">
    <source>
        <dbReference type="ARBA" id="ARBA00004382"/>
    </source>
</evidence>